<dbReference type="RefSeq" id="WP_093555886.1">
    <property type="nucleotide sequence ID" value="NZ_FPBO01000010.1"/>
</dbReference>
<dbReference type="AlphaFoldDB" id="A0A1I7J3Y2"/>
<dbReference type="OrthoDB" id="8776443at2"/>
<name>A0A1I7J3Y2_9BURK</name>
<gene>
    <name evidence="1" type="ORF">SAMN05216552_101038</name>
</gene>
<evidence type="ECO:0000313" key="2">
    <source>
        <dbReference type="Proteomes" id="UP000199391"/>
    </source>
</evidence>
<organism evidence="1 2">
    <name type="scientific">Pseudoduganella namucuonensis</name>
    <dbReference type="NCBI Taxonomy" id="1035707"/>
    <lineage>
        <taxon>Bacteria</taxon>
        <taxon>Pseudomonadati</taxon>
        <taxon>Pseudomonadota</taxon>
        <taxon>Betaproteobacteria</taxon>
        <taxon>Burkholderiales</taxon>
        <taxon>Oxalobacteraceae</taxon>
        <taxon>Telluria group</taxon>
        <taxon>Pseudoduganella</taxon>
    </lineage>
</organism>
<dbReference type="EMBL" id="FPBO01000010">
    <property type="protein sequence ID" value="SFU79888.1"/>
    <property type="molecule type" value="Genomic_DNA"/>
</dbReference>
<accession>A0A1I7J3Y2</accession>
<proteinExistence type="predicted"/>
<protein>
    <submittedName>
        <fullName evidence="1">Uncharacterized protein</fullName>
    </submittedName>
</protein>
<evidence type="ECO:0000313" key="1">
    <source>
        <dbReference type="EMBL" id="SFU79888.1"/>
    </source>
</evidence>
<dbReference type="Proteomes" id="UP000199391">
    <property type="component" value="Unassembled WGS sequence"/>
</dbReference>
<dbReference type="STRING" id="1035707.SAMN05216552_101038"/>
<sequence>MRPHPVNACIWERLQKLRGLEQRLVAIGLPGFLARVPYWLFSLQYCYEMEAKIARIRRISHRIRSWHDSMQTLCTREGAELELIDIGLGMRDDIESTKRTLADLREICMDVTRLFGGVGYSSRRLLRMEDDFVGLLSQSYETANALQSLLADHDRKALAMLRQQHDAAAAQERA</sequence>
<keyword evidence="2" id="KW-1185">Reference proteome</keyword>
<reference evidence="2" key="1">
    <citation type="submission" date="2016-10" db="EMBL/GenBank/DDBJ databases">
        <authorList>
            <person name="Varghese N."/>
            <person name="Submissions S."/>
        </authorList>
    </citation>
    <scope>NUCLEOTIDE SEQUENCE [LARGE SCALE GENOMIC DNA]</scope>
    <source>
        <strain evidence="2">CGMCC 1.11014</strain>
    </source>
</reference>